<dbReference type="AlphaFoldDB" id="A0AAU7JAX0"/>
<protein>
    <submittedName>
        <fullName evidence="2">Ribbon-helix-helix domain-containing protein</fullName>
    </submittedName>
</protein>
<name>A0AAU7JAX0_9HYPH</name>
<gene>
    <name evidence="2" type="ORF">ABEG18_17270</name>
</gene>
<sequence length="93" mass="9509">MSGPRSSIVKRSVLLSGHRTSVSIEGPFWDALKVIAQARGMSLNGLVTSIDAARQGENLSSAIRLAVLAHYRAMAPVAPPTESAGAPAQGAAG</sequence>
<evidence type="ECO:0000313" key="2">
    <source>
        <dbReference type="EMBL" id="XBO37470.1"/>
    </source>
</evidence>
<dbReference type="InterPro" id="IPR038268">
    <property type="entry name" value="RHH_sf"/>
</dbReference>
<organism evidence="2">
    <name type="scientific">Alsobacter sp. KACC 23698</name>
    <dbReference type="NCBI Taxonomy" id="3149229"/>
    <lineage>
        <taxon>Bacteria</taxon>
        <taxon>Pseudomonadati</taxon>
        <taxon>Pseudomonadota</taxon>
        <taxon>Alphaproteobacteria</taxon>
        <taxon>Hyphomicrobiales</taxon>
        <taxon>Alsobacteraceae</taxon>
        <taxon>Alsobacter</taxon>
    </lineage>
</organism>
<dbReference type="Pfam" id="PF13467">
    <property type="entry name" value="RHH_4"/>
    <property type="match status" value="1"/>
</dbReference>
<proteinExistence type="predicted"/>
<dbReference type="RefSeq" id="WP_406854290.1">
    <property type="nucleotide sequence ID" value="NZ_CP157484.1"/>
</dbReference>
<feature type="domain" description="Ribbon-helix-helix" evidence="1">
    <location>
        <begin position="9"/>
        <end position="71"/>
    </location>
</feature>
<dbReference type="EMBL" id="CP157484">
    <property type="protein sequence ID" value="XBO37470.1"/>
    <property type="molecule type" value="Genomic_DNA"/>
</dbReference>
<accession>A0AAU7JAX0</accession>
<dbReference type="InterPro" id="IPR027373">
    <property type="entry name" value="RHH_dom"/>
</dbReference>
<dbReference type="Gene3D" id="1.10.3990.20">
    <property type="entry name" value="protein bp1543"/>
    <property type="match status" value="1"/>
</dbReference>
<evidence type="ECO:0000259" key="1">
    <source>
        <dbReference type="Pfam" id="PF13467"/>
    </source>
</evidence>
<reference evidence="2" key="1">
    <citation type="submission" date="2024-05" db="EMBL/GenBank/DDBJ databases">
        <authorList>
            <person name="Kim S."/>
            <person name="Heo J."/>
            <person name="Choi H."/>
            <person name="Choi Y."/>
            <person name="Kwon S.-W."/>
            <person name="Kim Y."/>
        </authorList>
    </citation>
    <scope>NUCLEOTIDE SEQUENCE</scope>
    <source>
        <strain evidence="2">KACC 23698</strain>
    </source>
</reference>